<feature type="transmembrane region" description="Helical" evidence="7">
    <location>
        <begin position="156"/>
        <end position="177"/>
    </location>
</feature>
<dbReference type="PANTHER" id="PTHR30213">
    <property type="entry name" value="INNER MEMBRANE PROTEIN YHJD"/>
    <property type="match status" value="1"/>
</dbReference>
<dbReference type="EMBL" id="JADBEM010000001">
    <property type="protein sequence ID" value="MBE1610431.1"/>
    <property type="molecule type" value="Genomic_DNA"/>
</dbReference>
<evidence type="ECO:0000256" key="2">
    <source>
        <dbReference type="ARBA" id="ARBA00022475"/>
    </source>
</evidence>
<evidence type="ECO:0000256" key="1">
    <source>
        <dbReference type="ARBA" id="ARBA00004651"/>
    </source>
</evidence>
<keyword evidence="2" id="KW-1003">Cell membrane</keyword>
<keyword evidence="3 7" id="KW-0812">Transmembrane</keyword>
<dbReference type="PANTHER" id="PTHR30213:SF0">
    <property type="entry name" value="UPF0761 MEMBRANE PROTEIN YIHY"/>
    <property type="match status" value="1"/>
</dbReference>
<feature type="transmembrane region" description="Helical" evidence="7">
    <location>
        <begin position="46"/>
        <end position="69"/>
    </location>
</feature>
<evidence type="ECO:0000256" key="4">
    <source>
        <dbReference type="ARBA" id="ARBA00022989"/>
    </source>
</evidence>
<proteinExistence type="predicted"/>
<dbReference type="Pfam" id="PF03631">
    <property type="entry name" value="Virul_fac_BrkB"/>
    <property type="match status" value="1"/>
</dbReference>
<feature type="transmembrane region" description="Helical" evidence="7">
    <location>
        <begin position="197"/>
        <end position="216"/>
    </location>
</feature>
<accession>A0A927N0M6</accession>
<comment type="subcellular location">
    <subcellularLocation>
        <location evidence="1">Cell membrane</location>
        <topology evidence="1">Multi-pass membrane protein</topology>
    </subcellularLocation>
</comment>
<keyword evidence="9" id="KW-1185">Reference proteome</keyword>
<reference evidence="8" key="1">
    <citation type="submission" date="2020-10" db="EMBL/GenBank/DDBJ databases">
        <title>Sequencing the genomes of 1000 actinobacteria strains.</title>
        <authorList>
            <person name="Klenk H.-P."/>
        </authorList>
    </citation>
    <scope>NUCLEOTIDE SEQUENCE</scope>
    <source>
        <strain evidence="8">DSM 45354</strain>
    </source>
</reference>
<dbReference type="Proteomes" id="UP000638648">
    <property type="component" value="Unassembled WGS sequence"/>
</dbReference>
<evidence type="ECO:0000256" key="3">
    <source>
        <dbReference type="ARBA" id="ARBA00022692"/>
    </source>
</evidence>
<dbReference type="GO" id="GO:0005886">
    <property type="term" value="C:plasma membrane"/>
    <property type="evidence" value="ECO:0007669"/>
    <property type="project" value="UniProtKB-SubCell"/>
</dbReference>
<protein>
    <submittedName>
        <fullName evidence="8">Membrane protein</fullName>
    </submittedName>
</protein>
<dbReference type="AlphaFoldDB" id="A0A927N0M6"/>
<dbReference type="InterPro" id="IPR017039">
    <property type="entry name" value="Virul_fac_BrkB"/>
</dbReference>
<evidence type="ECO:0000256" key="6">
    <source>
        <dbReference type="SAM" id="MobiDB-lite"/>
    </source>
</evidence>
<evidence type="ECO:0000313" key="8">
    <source>
        <dbReference type="EMBL" id="MBE1610431.1"/>
    </source>
</evidence>
<gene>
    <name evidence="8" type="ORF">HEB94_007279</name>
</gene>
<feature type="compositionally biased region" description="Basic and acidic residues" evidence="6">
    <location>
        <begin position="354"/>
        <end position="382"/>
    </location>
</feature>
<keyword evidence="5 7" id="KW-0472">Membrane</keyword>
<organism evidence="8 9">
    <name type="scientific">Actinopolymorpha pittospori</name>
    <dbReference type="NCBI Taxonomy" id="648752"/>
    <lineage>
        <taxon>Bacteria</taxon>
        <taxon>Bacillati</taxon>
        <taxon>Actinomycetota</taxon>
        <taxon>Actinomycetes</taxon>
        <taxon>Propionibacteriales</taxon>
        <taxon>Actinopolymorphaceae</taxon>
        <taxon>Actinopolymorpha</taxon>
    </lineage>
</organism>
<feature type="transmembrane region" description="Helical" evidence="7">
    <location>
        <begin position="116"/>
        <end position="136"/>
    </location>
</feature>
<sequence>MEAGPSGARPGIGTHQKIRASVAWRLARGTIRVCLRYRVTGLAAEGAFFAILSLPPLVFGLAGSVGYVVGGFGPQAIETVKRELVELARRALTEQSVQSVIVPTVDAVLERGRAEVISIGFVLALWSGSRALNVFIDTITIMYGMGGRRGIVRTRILSFTMYVIALAIGIVVIPLVLAGPTLVDALLPSRLDFLATLYWPIVMVVSTAFLTTLYHLALPERTPWLHDLGGAVLAMLLWLLGSFLLRTVLSNTVGSTSIYGPLAAPIAVLLWLYVIVISLLVGAAFNATLHGHLEQRAERRAEAEREQGPAAKHPVEGPAVGDQATARTDSEPASEPVPGPVSGPASESASEPAADERTGTDESHDADEGTGTDESHDAERTAEGATEPEPDRPGPPPDQAPTSEGTTPSPGSGSRPEEREATPEHPAVTTPRGSGVRAHLPRPGRPEPPGPARGHSGHPKAK</sequence>
<feature type="compositionally biased region" description="Low complexity" evidence="6">
    <location>
        <begin position="400"/>
        <end position="414"/>
    </location>
</feature>
<feature type="transmembrane region" description="Helical" evidence="7">
    <location>
        <begin position="269"/>
        <end position="289"/>
    </location>
</feature>
<evidence type="ECO:0000256" key="7">
    <source>
        <dbReference type="SAM" id="Phobius"/>
    </source>
</evidence>
<feature type="region of interest" description="Disordered" evidence="6">
    <location>
        <begin position="298"/>
        <end position="462"/>
    </location>
</feature>
<feature type="compositionally biased region" description="Low complexity" evidence="6">
    <location>
        <begin position="342"/>
        <end position="352"/>
    </location>
</feature>
<feature type="compositionally biased region" description="Basic and acidic residues" evidence="6">
    <location>
        <begin position="298"/>
        <end position="307"/>
    </location>
</feature>
<feature type="transmembrane region" description="Helical" evidence="7">
    <location>
        <begin position="228"/>
        <end position="249"/>
    </location>
</feature>
<keyword evidence="4 7" id="KW-1133">Transmembrane helix</keyword>
<comment type="caution">
    <text evidence="8">The sequence shown here is derived from an EMBL/GenBank/DDBJ whole genome shotgun (WGS) entry which is preliminary data.</text>
</comment>
<evidence type="ECO:0000313" key="9">
    <source>
        <dbReference type="Proteomes" id="UP000638648"/>
    </source>
</evidence>
<name>A0A927N0M6_9ACTN</name>
<evidence type="ECO:0000256" key="5">
    <source>
        <dbReference type="ARBA" id="ARBA00023136"/>
    </source>
</evidence>
<dbReference type="RefSeq" id="WP_238361714.1">
    <property type="nucleotide sequence ID" value="NZ_BAABJL010000095.1"/>
</dbReference>